<sequence>MLSKEEFEKIELEHGCGYWNLCWEHACPCAITTENKGLREDIYKGFIEENKKLADEYDSMEDVELTKYAKCRECGDWEEENYMTDGMCSVCYHEIQDALEEEYYFESEEEQ</sequence>
<dbReference type="RefSeq" id="WP_171780000.1">
    <property type="nucleotide sequence ID" value="NZ_JABAGV010000027.1"/>
</dbReference>
<protein>
    <recommendedName>
        <fullName evidence="3">Phage protein</fullName>
    </recommendedName>
</protein>
<reference evidence="1" key="2">
    <citation type="journal article" date="2022" name="Nat. Biotechnol.">
        <title>Carbon-negative production of acetone and isopropanol by gas fermentation at industrial pilot scale.</title>
        <authorList>
            <person name="Liew F.E."/>
            <person name="Nogle R."/>
            <person name="Abdalla T."/>
            <person name="Rasor B.J."/>
            <person name="Canter C."/>
            <person name="Jensen R.O."/>
            <person name="Wang L."/>
            <person name="Strutz J."/>
            <person name="Chirania P."/>
            <person name="De Tissera S."/>
            <person name="Mueller A.P."/>
            <person name="Ruan Z."/>
            <person name="Gao A."/>
            <person name="Tran L."/>
            <person name="Engle N.L."/>
            <person name="Bromley J.C."/>
            <person name="Daniell J."/>
            <person name="Conrado R."/>
            <person name="Tschaplinski T.J."/>
            <person name="Giannone R.J."/>
            <person name="Hettich R.L."/>
            <person name="Karim A.S."/>
            <person name="Simpson S.D."/>
            <person name="Brown S.D."/>
            <person name="Leang C."/>
            <person name="Jewett M.C."/>
            <person name="Kopke M."/>
        </authorList>
    </citation>
    <scope>NUCLEOTIDE SEQUENCE</scope>
    <source>
        <strain evidence="1">DJ015</strain>
    </source>
</reference>
<evidence type="ECO:0000313" key="2">
    <source>
        <dbReference type="Proteomes" id="UP001194098"/>
    </source>
</evidence>
<reference evidence="1" key="1">
    <citation type="submission" date="2020-04" db="EMBL/GenBank/DDBJ databases">
        <authorList>
            <person name="Brown S."/>
        </authorList>
    </citation>
    <scope>NUCLEOTIDE SEQUENCE</scope>
    <source>
        <strain evidence="1">DJ015</strain>
    </source>
</reference>
<dbReference type="Proteomes" id="UP001194098">
    <property type="component" value="Unassembled WGS sequence"/>
</dbReference>
<evidence type="ECO:0000313" key="1">
    <source>
        <dbReference type="EMBL" id="MBC2475434.1"/>
    </source>
</evidence>
<accession>A0AAW3W8X8</accession>
<proteinExistence type="predicted"/>
<gene>
    <name evidence="1" type="ORF">HGI39_12060</name>
</gene>
<organism evidence="1 2">
    <name type="scientific">Clostridium beijerinckii</name>
    <name type="common">Clostridium MP</name>
    <dbReference type="NCBI Taxonomy" id="1520"/>
    <lineage>
        <taxon>Bacteria</taxon>
        <taxon>Bacillati</taxon>
        <taxon>Bacillota</taxon>
        <taxon>Clostridia</taxon>
        <taxon>Eubacteriales</taxon>
        <taxon>Clostridiaceae</taxon>
        <taxon>Clostridium</taxon>
    </lineage>
</organism>
<dbReference type="EMBL" id="JABAGV010000027">
    <property type="protein sequence ID" value="MBC2475434.1"/>
    <property type="molecule type" value="Genomic_DNA"/>
</dbReference>
<comment type="caution">
    <text evidence="1">The sequence shown here is derived from an EMBL/GenBank/DDBJ whole genome shotgun (WGS) entry which is preliminary data.</text>
</comment>
<evidence type="ECO:0008006" key="3">
    <source>
        <dbReference type="Google" id="ProtNLM"/>
    </source>
</evidence>
<name>A0AAW3W8X8_CLOBE</name>
<dbReference type="AlphaFoldDB" id="A0AAW3W8X8"/>